<dbReference type="Gene3D" id="2.60.120.10">
    <property type="entry name" value="Jelly Rolls"/>
    <property type="match status" value="1"/>
</dbReference>
<organism evidence="3 4">
    <name type="scientific">Pedobacter cryoconitis</name>
    <dbReference type="NCBI Taxonomy" id="188932"/>
    <lineage>
        <taxon>Bacteria</taxon>
        <taxon>Pseudomonadati</taxon>
        <taxon>Bacteroidota</taxon>
        <taxon>Sphingobacteriia</taxon>
        <taxon>Sphingobacteriales</taxon>
        <taxon>Sphingobacteriaceae</taxon>
        <taxon>Pedobacter</taxon>
    </lineage>
</organism>
<comment type="caution">
    <text evidence="3">The sequence shown here is derived from an EMBL/GenBank/DDBJ whole genome shotgun (WGS) entry which is preliminary data.</text>
</comment>
<evidence type="ECO:0000313" key="4">
    <source>
        <dbReference type="Proteomes" id="UP000537204"/>
    </source>
</evidence>
<proteinExistence type="predicted"/>
<dbReference type="AlphaFoldDB" id="A0A7W8ZR55"/>
<reference evidence="3 4" key="1">
    <citation type="submission" date="2020-08" db="EMBL/GenBank/DDBJ databases">
        <title>Genomic Encyclopedia of Type Strains, Phase IV (KMG-V): Genome sequencing to study the core and pangenomes of soil and plant-associated prokaryotes.</title>
        <authorList>
            <person name="Whitman W."/>
        </authorList>
    </citation>
    <scope>NUCLEOTIDE SEQUENCE [LARGE SCALE GENOMIC DNA]</scope>
    <source>
        <strain evidence="3 4">S3M1</strain>
    </source>
</reference>
<accession>A0A7W8ZR55</accession>
<dbReference type="EMBL" id="JACHCE010000008">
    <property type="protein sequence ID" value="MBB5638327.1"/>
    <property type="molecule type" value="Genomic_DNA"/>
</dbReference>
<feature type="domain" description="Cupin type-2" evidence="2">
    <location>
        <begin position="54"/>
        <end position="118"/>
    </location>
</feature>
<evidence type="ECO:0000259" key="2">
    <source>
        <dbReference type="Pfam" id="PF07883"/>
    </source>
</evidence>
<dbReference type="GO" id="GO:0051213">
    <property type="term" value="F:dioxygenase activity"/>
    <property type="evidence" value="ECO:0007669"/>
    <property type="project" value="UniProtKB-KW"/>
</dbReference>
<feature type="chain" id="PRO_5030510965" evidence="1">
    <location>
        <begin position="29"/>
        <end position="144"/>
    </location>
</feature>
<dbReference type="PANTHER" id="PTHR38599">
    <property type="entry name" value="CUPIN DOMAIN PROTEIN (AFU_ORTHOLOGUE AFUA_3G13620)"/>
    <property type="match status" value="1"/>
</dbReference>
<dbReference type="InterPro" id="IPR014710">
    <property type="entry name" value="RmlC-like_jellyroll"/>
</dbReference>
<dbReference type="RefSeq" id="WP_183884165.1">
    <property type="nucleotide sequence ID" value="NZ_JACHCE010000008.1"/>
</dbReference>
<dbReference type="SUPFAM" id="SSF51182">
    <property type="entry name" value="RmlC-like cupins"/>
    <property type="match status" value="1"/>
</dbReference>
<feature type="signal peptide" evidence="1">
    <location>
        <begin position="1"/>
        <end position="28"/>
    </location>
</feature>
<dbReference type="InterPro" id="IPR011051">
    <property type="entry name" value="RmlC_Cupin_sf"/>
</dbReference>
<dbReference type="Pfam" id="PF07883">
    <property type="entry name" value="Cupin_2"/>
    <property type="match status" value="1"/>
</dbReference>
<protein>
    <submittedName>
        <fullName evidence="3">Quercetin dioxygenase-like cupin family protein</fullName>
    </submittedName>
</protein>
<dbReference type="PANTHER" id="PTHR38599:SF1">
    <property type="entry name" value="CUPIN DOMAIN PROTEIN (AFU_ORTHOLOGUE AFUA_3G13620)"/>
    <property type="match status" value="1"/>
</dbReference>
<keyword evidence="1" id="KW-0732">Signal</keyword>
<keyword evidence="3" id="KW-0223">Dioxygenase</keyword>
<evidence type="ECO:0000256" key="1">
    <source>
        <dbReference type="SAM" id="SignalP"/>
    </source>
</evidence>
<name>A0A7W8ZR55_9SPHI</name>
<dbReference type="InterPro" id="IPR013096">
    <property type="entry name" value="Cupin_2"/>
</dbReference>
<sequence length="144" mass="15978">MKIYRKSLLTLISILSLLVLFLPGAAKAQQSGITRTDLQRHDISVAGYEAIQVRVDFKPGIEFGLHAHFGEEIIYVLEGILEYDIEGNPPVKLKAGDVFFVPAGKYHSAKNIGNNNAAELATYIVEKGKQILVMKEQDHSKNKL</sequence>
<evidence type="ECO:0000313" key="3">
    <source>
        <dbReference type="EMBL" id="MBB5638327.1"/>
    </source>
</evidence>
<dbReference type="Proteomes" id="UP000537204">
    <property type="component" value="Unassembled WGS sequence"/>
</dbReference>
<keyword evidence="3" id="KW-0560">Oxidoreductase</keyword>
<dbReference type="CDD" id="cd02235">
    <property type="entry name" value="cupin_BLL4011-like"/>
    <property type="match status" value="1"/>
</dbReference>
<gene>
    <name evidence="3" type="ORF">HDE68_004256</name>
</gene>